<evidence type="ECO:0000259" key="2">
    <source>
        <dbReference type="Pfam" id="PF12969"/>
    </source>
</evidence>
<gene>
    <name evidence="3" type="ORF">BDD14_1662</name>
</gene>
<dbReference type="InterPro" id="IPR024618">
    <property type="entry name" value="DUF3857"/>
</dbReference>
<evidence type="ECO:0000313" key="4">
    <source>
        <dbReference type="Proteomes" id="UP000292958"/>
    </source>
</evidence>
<dbReference type="OrthoDB" id="104162at2"/>
<feature type="signal peptide" evidence="1">
    <location>
        <begin position="1"/>
        <end position="25"/>
    </location>
</feature>
<sequence length="683" mass="77609">MNRGSHLLCATILAVLASAAPLLYADQWTTPTKEELSMTSQEGYPGIAGVYLDREEITEDKLHMWNVYVRLKVLTEKGKDYANVELKYGSSNSGGGYTVNDISGRTIHPDGTIIPFTGKPYEKLIEKTQGYEGYKHMAKVFTMPDVEVGSIIEYRYALRYDDHLYMSPDWYIQSDLYLRKGHYVWKPTSKQLVSKRDGREQLTNSIGWLPILPSGMTVQQTRLPPISPDPDGQLIFDLHVHDIPPAPREEYMPPISSFTYRVLFYYSPYRTSDEYWKSEGKYWSKDRDKFIGPGPKVTAAVRELTTSADSQDQKLRKLYAAVMLLENTDFTREHERSEDKASGLREIRDTDDILERKRGTADQLTELFVAMARATGLKAYLFAVTNRDRSIFTNSYLSTSQLDDYIAVVNVDGKELFFDPGSRYCPYSHLDWKHTFTAGVRQTENGTTLGDTPGDSYSFSRTQRIADLKMDEHGEVNGIVKITYMGEPALVWRHRSLLGDNESFQRELCTNREHLLPGGTNIQIKSISPPDSYEQPLTIEYSIKGPIGAPTGKRLFVPADIFVGNSKAMFPHEKRELAVYFDYPYMVQDAVRIHLPPGIRAESVPASDKQQLEKYALYTLTSEQAPDAVTIRRDFSMGDFIFETKNYPSLRSFYNKIETKDQENIVLTNAAQANASKSPLSSN</sequence>
<feature type="chain" id="PRO_5020392962" evidence="1">
    <location>
        <begin position="26"/>
        <end position="683"/>
    </location>
</feature>
<keyword evidence="4" id="KW-1185">Reference proteome</keyword>
<dbReference type="AlphaFoldDB" id="A0A4Q7YR95"/>
<dbReference type="Gene3D" id="2.60.40.3140">
    <property type="match status" value="1"/>
</dbReference>
<comment type="caution">
    <text evidence="3">The sequence shown here is derived from an EMBL/GenBank/DDBJ whole genome shotgun (WGS) entry which is preliminary data.</text>
</comment>
<protein>
    <submittedName>
        <fullName evidence="3">Transglutaminase superfamily protein</fullName>
    </submittedName>
</protein>
<name>A0A4Q7YR95_9BACT</name>
<evidence type="ECO:0000313" key="3">
    <source>
        <dbReference type="EMBL" id="RZU40217.1"/>
    </source>
</evidence>
<dbReference type="EMBL" id="SHKW01000001">
    <property type="protein sequence ID" value="RZU40217.1"/>
    <property type="molecule type" value="Genomic_DNA"/>
</dbReference>
<accession>A0A4Q7YR95</accession>
<reference evidence="3 4" key="1">
    <citation type="submission" date="2019-02" db="EMBL/GenBank/DDBJ databases">
        <title>Genomic Encyclopedia of Archaeal and Bacterial Type Strains, Phase II (KMG-II): from individual species to whole genera.</title>
        <authorList>
            <person name="Goeker M."/>
        </authorList>
    </citation>
    <scope>NUCLEOTIDE SEQUENCE [LARGE SCALE GENOMIC DNA]</scope>
    <source>
        <strain evidence="3 4">DSM 18101</strain>
    </source>
</reference>
<dbReference type="RefSeq" id="WP_130418314.1">
    <property type="nucleotide sequence ID" value="NZ_SHKW01000001.1"/>
</dbReference>
<dbReference type="Pfam" id="PF12969">
    <property type="entry name" value="DUF3857"/>
    <property type="match status" value="1"/>
</dbReference>
<organism evidence="3 4">
    <name type="scientific">Edaphobacter modestus</name>
    <dbReference type="NCBI Taxonomy" id="388466"/>
    <lineage>
        <taxon>Bacteria</taxon>
        <taxon>Pseudomonadati</taxon>
        <taxon>Acidobacteriota</taxon>
        <taxon>Terriglobia</taxon>
        <taxon>Terriglobales</taxon>
        <taxon>Acidobacteriaceae</taxon>
        <taxon>Edaphobacter</taxon>
    </lineage>
</organism>
<evidence type="ECO:0000256" key="1">
    <source>
        <dbReference type="SAM" id="SignalP"/>
    </source>
</evidence>
<keyword evidence="1" id="KW-0732">Signal</keyword>
<proteinExistence type="predicted"/>
<dbReference type="Gene3D" id="3.10.620.30">
    <property type="match status" value="1"/>
</dbReference>
<feature type="domain" description="DUF3857" evidence="2">
    <location>
        <begin position="63"/>
        <end position="161"/>
    </location>
</feature>
<dbReference type="Proteomes" id="UP000292958">
    <property type="component" value="Unassembled WGS sequence"/>
</dbReference>
<dbReference type="Gene3D" id="2.60.120.1130">
    <property type="match status" value="1"/>
</dbReference>